<feature type="region of interest" description="Disordered" evidence="1">
    <location>
        <begin position="57"/>
        <end position="98"/>
    </location>
</feature>
<dbReference type="InterPro" id="IPR032675">
    <property type="entry name" value="LRR_dom_sf"/>
</dbReference>
<sequence length="853" mass="95664">MKKRALACLLLISIGLQPIASILATEAETSTVSSEEKMTEETIERPLDTMTQELLESVPTSEEEVNNAETPTETTDSIDEPEAPIDIEPPAPTPETLSAPRAVTTVLWGQTKCTIVEEGDYYPDYTIYVRAGGGNYAGSVDSAPWKWYFDKYQSRTKRIIFDGSAGKIHLSGDKGRLFSQCSSLEYVDLSGADTSNTENMAWMFQNCTRLKSINFSGVKTREVTSMQGMFENCNSISYIDVSNFDTRNVTNMERMFLSCHNLDSLNLTNFTTNEVTNMKHMFNGCERINNLNFSNFDVSKVTDMSHMFENCISLSNISFGYSCNTSNVENMSYMFYSCAKLSNLNLNCFDTSKVTNMSYMFSKCYAIKNLSINKFDTSRVTDMEGMFENCNGLQNISLDKFNTSRVTNMNTMFYGCKSLYNLNLDNFNTSRVTDMSSMISRCDNLSHLDLSNFDTSKVKSMKNMLSNNPKLESIDLSSFDTSEVTEMGGMFGYNPKLESIDLSSFDTSKVTEMGGMFSYCINLKSLDLSNFNTNEVRSMLSMFSGCNQLRKLILGEQTKLQQCGIETPTIIGTLFTGKWTTIGNGTIEKPRGDWSGTPYDLIVRSQEGIADTYVWETRYLSVVFDGNGGQNVPSPIKAYKGDQIELSTVRIPTPPSDNYLFNGWSTILDDPSTIIESFVMPNKSLVVLYANWKMKMHINSVPDNIIFKNNVMPNEYYSQIISVNPKSYSSKNNFETKWRGDHNWKLTVTMAEWCNPDDNTDTLTGVQMFMNNQLTHQDGAPAPSTIHSNQQVVLNAGETQTLVTTTAGNSADGTGNWQSTIDFDSVKLKIPRYGGREGSYYTSQLTWSLDDTI</sequence>
<evidence type="ECO:0000313" key="5">
    <source>
        <dbReference type="Proteomes" id="UP001179600"/>
    </source>
</evidence>
<dbReference type="Proteomes" id="UP001179600">
    <property type="component" value="Chromosome"/>
</dbReference>
<dbReference type="InterPro" id="IPR011889">
    <property type="entry name" value="Liste_lipo_26"/>
</dbReference>
<protein>
    <submittedName>
        <fullName evidence="4">BspA family leucine-rich repeat surface protein</fullName>
    </submittedName>
</protein>
<dbReference type="EMBL" id="CP116507">
    <property type="protein sequence ID" value="WCG23087.1"/>
    <property type="molecule type" value="Genomic_DNA"/>
</dbReference>
<dbReference type="SUPFAM" id="SSF52058">
    <property type="entry name" value="L domain-like"/>
    <property type="match status" value="1"/>
</dbReference>
<evidence type="ECO:0000256" key="2">
    <source>
        <dbReference type="SAM" id="SignalP"/>
    </source>
</evidence>
<organism evidence="4 5">
    <name type="scientific">Vagococcus lutrae</name>
    <dbReference type="NCBI Taxonomy" id="81947"/>
    <lineage>
        <taxon>Bacteria</taxon>
        <taxon>Bacillati</taxon>
        <taxon>Bacillota</taxon>
        <taxon>Bacilli</taxon>
        <taxon>Lactobacillales</taxon>
        <taxon>Enterococcaceae</taxon>
        <taxon>Vagococcus</taxon>
    </lineage>
</organism>
<dbReference type="GO" id="GO:0031146">
    <property type="term" value="P:SCF-dependent proteasomal ubiquitin-dependent protein catabolic process"/>
    <property type="evidence" value="ECO:0007669"/>
    <property type="project" value="TreeGrafter"/>
</dbReference>
<dbReference type="GO" id="GO:0019005">
    <property type="term" value="C:SCF ubiquitin ligase complex"/>
    <property type="evidence" value="ECO:0007669"/>
    <property type="project" value="TreeGrafter"/>
</dbReference>
<feature type="signal peptide" evidence="2">
    <location>
        <begin position="1"/>
        <end position="20"/>
    </location>
</feature>
<accession>A0AAE9XF66</accession>
<gene>
    <name evidence="4" type="ORF">PML95_02235</name>
</gene>
<dbReference type="Pfam" id="PF03382">
    <property type="entry name" value="DUF285"/>
    <property type="match status" value="3"/>
</dbReference>
<feature type="chain" id="PRO_5042200360" evidence="2">
    <location>
        <begin position="21"/>
        <end position="853"/>
    </location>
</feature>
<dbReference type="NCBIfam" id="TIGR02167">
    <property type="entry name" value="Liste_lipo_26"/>
    <property type="match status" value="11"/>
</dbReference>
<evidence type="ECO:0000259" key="3">
    <source>
        <dbReference type="Pfam" id="PF13731"/>
    </source>
</evidence>
<feature type="domain" description="WxL" evidence="3">
    <location>
        <begin position="739"/>
        <end position="852"/>
    </location>
</feature>
<evidence type="ECO:0000256" key="1">
    <source>
        <dbReference type="SAM" id="MobiDB-lite"/>
    </source>
</evidence>
<proteinExistence type="predicted"/>
<dbReference type="PANTHER" id="PTHR13318:SF281">
    <property type="entry name" value="F-BOX DOMAIN-CONTAINING PROTEIN"/>
    <property type="match status" value="1"/>
</dbReference>
<name>A0AAE9XF66_9ENTE</name>
<dbReference type="InterPro" id="IPR027994">
    <property type="entry name" value="WxL_dom"/>
</dbReference>
<dbReference type="RefSeq" id="WP_272163500.1">
    <property type="nucleotide sequence ID" value="NZ_CP116507.1"/>
</dbReference>
<dbReference type="Gene3D" id="3.80.10.10">
    <property type="entry name" value="Ribonuclease Inhibitor"/>
    <property type="match status" value="2"/>
</dbReference>
<feature type="compositionally biased region" description="Acidic residues" evidence="1">
    <location>
        <begin position="76"/>
        <end position="85"/>
    </location>
</feature>
<dbReference type="InterPro" id="IPR042229">
    <property type="entry name" value="Listeria/Bacterioides_rpt_sf"/>
</dbReference>
<keyword evidence="2" id="KW-0732">Signal</keyword>
<evidence type="ECO:0000313" key="4">
    <source>
        <dbReference type="EMBL" id="WCG23087.1"/>
    </source>
</evidence>
<dbReference type="PANTHER" id="PTHR13318">
    <property type="entry name" value="PARTNER OF PAIRED, ISOFORM B-RELATED"/>
    <property type="match status" value="1"/>
</dbReference>
<reference evidence="4" key="1">
    <citation type="submission" date="2023-01" db="EMBL/GenBank/DDBJ databases">
        <title>Oxazolidinone resistance genes in florfenicol resistant enterococci from beef cattle and veal calves at slaughter.</title>
        <authorList>
            <person name="Biggel M."/>
        </authorList>
    </citation>
    <scope>NUCLEOTIDE SEQUENCE</scope>
    <source>
        <strain evidence="4">K204-1</strain>
    </source>
</reference>
<dbReference type="Gene3D" id="2.60.40.4270">
    <property type="entry name" value="Listeria-Bacteroides repeat domain"/>
    <property type="match status" value="1"/>
</dbReference>
<dbReference type="AlphaFoldDB" id="A0AAE9XF66"/>
<dbReference type="Pfam" id="PF13731">
    <property type="entry name" value="WxL"/>
    <property type="match status" value="1"/>
</dbReference>
<dbReference type="InterPro" id="IPR005046">
    <property type="entry name" value="DUF285"/>
</dbReference>